<comment type="caution">
    <text evidence="2">The sequence shown here is derived from an EMBL/GenBank/DDBJ whole genome shotgun (WGS) entry which is preliminary data.</text>
</comment>
<reference evidence="2 3" key="1">
    <citation type="submission" date="2019-08" db="EMBL/GenBank/DDBJ databases">
        <title>Draft genome sequences of two oriental melons (Cucumis melo L. var makuwa).</title>
        <authorList>
            <person name="Kwon S.-Y."/>
        </authorList>
    </citation>
    <scope>NUCLEOTIDE SEQUENCE [LARGE SCALE GENOMIC DNA]</scope>
    <source>
        <strain evidence="3">cv. SW 3</strain>
        <tissue evidence="2">Leaf</tissue>
    </source>
</reference>
<evidence type="ECO:0000256" key="1">
    <source>
        <dbReference type="SAM" id="MobiDB-lite"/>
    </source>
</evidence>
<protein>
    <submittedName>
        <fullName evidence="2">Uncharacterized protein</fullName>
    </submittedName>
</protein>
<dbReference type="AlphaFoldDB" id="A0A5A7V4A4"/>
<dbReference type="EMBL" id="SSTE01004583">
    <property type="protein sequence ID" value="KAA0062418.1"/>
    <property type="molecule type" value="Genomic_DNA"/>
</dbReference>
<proteinExistence type="predicted"/>
<feature type="compositionally biased region" description="Basic residues" evidence="1">
    <location>
        <begin position="1"/>
        <end position="16"/>
    </location>
</feature>
<feature type="region of interest" description="Disordered" evidence="1">
    <location>
        <begin position="1"/>
        <end position="25"/>
    </location>
</feature>
<evidence type="ECO:0000313" key="2">
    <source>
        <dbReference type="EMBL" id="KAA0062418.1"/>
    </source>
</evidence>
<organism evidence="2 3">
    <name type="scientific">Cucumis melo var. makuwa</name>
    <name type="common">Oriental melon</name>
    <dbReference type="NCBI Taxonomy" id="1194695"/>
    <lineage>
        <taxon>Eukaryota</taxon>
        <taxon>Viridiplantae</taxon>
        <taxon>Streptophyta</taxon>
        <taxon>Embryophyta</taxon>
        <taxon>Tracheophyta</taxon>
        <taxon>Spermatophyta</taxon>
        <taxon>Magnoliopsida</taxon>
        <taxon>eudicotyledons</taxon>
        <taxon>Gunneridae</taxon>
        <taxon>Pentapetalae</taxon>
        <taxon>rosids</taxon>
        <taxon>fabids</taxon>
        <taxon>Cucurbitales</taxon>
        <taxon>Cucurbitaceae</taxon>
        <taxon>Benincaseae</taxon>
        <taxon>Cucumis</taxon>
    </lineage>
</organism>
<accession>A0A5A7V4A4</accession>
<dbReference type="Proteomes" id="UP000321393">
    <property type="component" value="Unassembled WGS sequence"/>
</dbReference>
<evidence type="ECO:0000313" key="3">
    <source>
        <dbReference type="Proteomes" id="UP000321393"/>
    </source>
</evidence>
<gene>
    <name evidence="2" type="ORF">E6C27_scaffold154G002260</name>
</gene>
<sequence length="134" mass="15304">MRKHNAANPKKRKKSKVGTSSLKEANKVAREARHVRMMIYFIMKKMRVKLGATIRDTMPFPSTIEALCLKAISELLAFLKAHVPSGVCFEAILNRTIMLYQNKAEERRPKTLIKLREKKKRLPAPTTAQEKNGS</sequence>
<name>A0A5A7V4A4_CUCMM</name>